<name>A0A399F8L3_9DEIN</name>
<comment type="caution">
    <text evidence="1">The sequence shown here is derived from an EMBL/GenBank/DDBJ whole genome shotgun (WGS) entry which is preliminary data.</text>
</comment>
<protein>
    <submittedName>
        <fullName evidence="1">Uncharacterized protein</fullName>
    </submittedName>
</protein>
<gene>
    <name evidence="1" type="ORF">Mgrana_01131</name>
</gene>
<dbReference type="Proteomes" id="UP000266178">
    <property type="component" value="Unassembled WGS sequence"/>
</dbReference>
<accession>A0A399F8L3</accession>
<evidence type="ECO:0000313" key="1">
    <source>
        <dbReference type="EMBL" id="RIH93007.1"/>
    </source>
</evidence>
<reference evidence="1 2" key="1">
    <citation type="submission" date="2018-08" db="EMBL/GenBank/DDBJ databases">
        <title>Meiothermus granaticius genome AF-68 sequencing project.</title>
        <authorList>
            <person name="Da Costa M.S."/>
            <person name="Albuquerque L."/>
            <person name="Raposo P."/>
            <person name="Froufe H.J.C."/>
            <person name="Barroso C.S."/>
            <person name="Egas C."/>
        </authorList>
    </citation>
    <scope>NUCLEOTIDE SEQUENCE [LARGE SCALE GENOMIC DNA]</scope>
    <source>
        <strain evidence="1 2">AF-68</strain>
    </source>
</reference>
<organism evidence="1 2">
    <name type="scientific">Meiothermus granaticius NBRC 107808</name>
    <dbReference type="NCBI Taxonomy" id="1227551"/>
    <lineage>
        <taxon>Bacteria</taxon>
        <taxon>Thermotogati</taxon>
        <taxon>Deinococcota</taxon>
        <taxon>Deinococci</taxon>
        <taxon>Thermales</taxon>
        <taxon>Thermaceae</taxon>
        <taxon>Meiothermus</taxon>
    </lineage>
</organism>
<dbReference type="OrthoDB" id="26416at2"/>
<dbReference type="AlphaFoldDB" id="A0A399F8L3"/>
<dbReference type="EMBL" id="QWLB01000011">
    <property type="protein sequence ID" value="RIH93007.1"/>
    <property type="molecule type" value="Genomic_DNA"/>
</dbReference>
<evidence type="ECO:0000313" key="2">
    <source>
        <dbReference type="Proteomes" id="UP000266178"/>
    </source>
</evidence>
<dbReference type="RefSeq" id="WP_119356635.1">
    <property type="nucleotide sequence ID" value="NZ_BJXM01000003.1"/>
</dbReference>
<sequence>MQPRLDQVVVWAENGRVVVWVEYFDRLGKLQRETFHPPTGDFAQALEEVARALGRRGVVGPGRVRKRVGGQLARLSSLERGFLEALEQAGADEEA</sequence>
<keyword evidence="2" id="KW-1185">Reference proteome</keyword>
<proteinExistence type="predicted"/>